<dbReference type="Proteomes" id="UP000317178">
    <property type="component" value="Chromosome"/>
</dbReference>
<reference evidence="5 6" key="1">
    <citation type="submission" date="2019-02" db="EMBL/GenBank/DDBJ databases">
        <title>Deep-cultivation of Planctomycetes and their phenomic and genomic characterization uncovers novel biology.</title>
        <authorList>
            <person name="Wiegand S."/>
            <person name="Jogler M."/>
            <person name="Boedeker C."/>
            <person name="Pinto D."/>
            <person name="Vollmers J."/>
            <person name="Rivas-Marin E."/>
            <person name="Kohn T."/>
            <person name="Peeters S.H."/>
            <person name="Heuer A."/>
            <person name="Rast P."/>
            <person name="Oberbeckmann S."/>
            <person name="Bunk B."/>
            <person name="Jeske O."/>
            <person name="Meyerdierks A."/>
            <person name="Storesund J.E."/>
            <person name="Kallscheuer N."/>
            <person name="Luecker S."/>
            <person name="Lage O.M."/>
            <person name="Pohl T."/>
            <person name="Merkel B.J."/>
            <person name="Hornburger P."/>
            <person name="Mueller R.-W."/>
            <person name="Bruemmer F."/>
            <person name="Labrenz M."/>
            <person name="Spormann A.M."/>
            <person name="Op den Camp H."/>
            <person name="Overmann J."/>
            <person name="Amann R."/>
            <person name="Jetten M.S.M."/>
            <person name="Mascher T."/>
            <person name="Medema M.H."/>
            <person name="Devos D.P."/>
            <person name="Kaster A.-K."/>
            <person name="Ovreas L."/>
            <person name="Rohde M."/>
            <person name="Galperin M.Y."/>
            <person name="Jogler C."/>
        </authorList>
    </citation>
    <scope>NUCLEOTIDE SEQUENCE [LARGE SCALE GENOMIC DNA]</scope>
    <source>
        <strain evidence="5 6">Pla110</strain>
    </source>
</reference>
<sequence length="136" mass="15301">MLRRNDVYSLIIMISSKDLPCLVGDQESPDEIDGALLSRQECQKAADIFRALGDPIRFQILSLLAQKEMCVSDIASLLEDSLPAVSQRLKLLRKDNIVSVRRSGKFSYYSLVDNHVRTLVSNVIEYLAQEERGTAN</sequence>
<dbReference type="Pfam" id="PF01022">
    <property type="entry name" value="HTH_5"/>
    <property type="match status" value="1"/>
</dbReference>
<name>A0A518CRT2_9PLAN</name>
<dbReference type="Gene3D" id="1.10.10.10">
    <property type="entry name" value="Winged helix-like DNA-binding domain superfamily/Winged helix DNA-binding domain"/>
    <property type="match status" value="1"/>
</dbReference>
<dbReference type="InterPro" id="IPR051011">
    <property type="entry name" value="Metal_resp_trans_reg"/>
</dbReference>
<dbReference type="GO" id="GO:0003700">
    <property type="term" value="F:DNA-binding transcription factor activity"/>
    <property type="evidence" value="ECO:0007669"/>
    <property type="project" value="InterPro"/>
</dbReference>
<accession>A0A518CRT2</accession>
<keyword evidence="2" id="KW-0238">DNA-binding</keyword>
<protein>
    <recommendedName>
        <fullName evidence="4">HTH arsR-type domain-containing protein</fullName>
    </recommendedName>
</protein>
<keyword evidence="6" id="KW-1185">Reference proteome</keyword>
<dbReference type="GO" id="GO:0003677">
    <property type="term" value="F:DNA binding"/>
    <property type="evidence" value="ECO:0007669"/>
    <property type="project" value="UniProtKB-KW"/>
</dbReference>
<organism evidence="5 6">
    <name type="scientific">Polystyrenella longa</name>
    <dbReference type="NCBI Taxonomy" id="2528007"/>
    <lineage>
        <taxon>Bacteria</taxon>
        <taxon>Pseudomonadati</taxon>
        <taxon>Planctomycetota</taxon>
        <taxon>Planctomycetia</taxon>
        <taxon>Planctomycetales</taxon>
        <taxon>Planctomycetaceae</taxon>
        <taxon>Polystyrenella</taxon>
    </lineage>
</organism>
<dbReference type="PRINTS" id="PR00778">
    <property type="entry name" value="HTHARSR"/>
</dbReference>
<evidence type="ECO:0000313" key="5">
    <source>
        <dbReference type="EMBL" id="QDU81923.1"/>
    </source>
</evidence>
<dbReference type="EMBL" id="CP036281">
    <property type="protein sequence ID" value="QDU81923.1"/>
    <property type="molecule type" value="Genomic_DNA"/>
</dbReference>
<evidence type="ECO:0000256" key="2">
    <source>
        <dbReference type="ARBA" id="ARBA00023125"/>
    </source>
</evidence>
<evidence type="ECO:0000256" key="3">
    <source>
        <dbReference type="ARBA" id="ARBA00023163"/>
    </source>
</evidence>
<dbReference type="CDD" id="cd00090">
    <property type="entry name" value="HTH_ARSR"/>
    <property type="match status" value="1"/>
</dbReference>
<dbReference type="KEGG" id="plon:Pla110_36740"/>
<dbReference type="SMART" id="SM00418">
    <property type="entry name" value="HTH_ARSR"/>
    <property type="match status" value="1"/>
</dbReference>
<dbReference type="InterPro" id="IPR011991">
    <property type="entry name" value="ArsR-like_HTH"/>
</dbReference>
<evidence type="ECO:0000256" key="1">
    <source>
        <dbReference type="ARBA" id="ARBA00023015"/>
    </source>
</evidence>
<gene>
    <name evidence="5" type="ORF">Pla110_36740</name>
</gene>
<dbReference type="InterPro" id="IPR001845">
    <property type="entry name" value="HTH_ArsR_DNA-bd_dom"/>
</dbReference>
<dbReference type="PANTHER" id="PTHR43132">
    <property type="entry name" value="ARSENICAL RESISTANCE OPERON REPRESSOR ARSR-RELATED"/>
    <property type="match status" value="1"/>
</dbReference>
<keyword evidence="1" id="KW-0805">Transcription regulation</keyword>
<dbReference type="PROSITE" id="PS50987">
    <property type="entry name" value="HTH_ARSR_2"/>
    <property type="match status" value="1"/>
</dbReference>
<feature type="domain" description="HTH arsR-type" evidence="4">
    <location>
        <begin position="37"/>
        <end position="131"/>
    </location>
</feature>
<dbReference type="InterPro" id="IPR036390">
    <property type="entry name" value="WH_DNA-bd_sf"/>
</dbReference>
<evidence type="ECO:0000259" key="4">
    <source>
        <dbReference type="PROSITE" id="PS50987"/>
    </source>
</evidence>
<proteinExistence type="predicted"/>
<keyword evidence="3" id="KW-0804">Transcription</keyword>
<dbReference type="NCBIfam" id="NF033788">
    <property type="entry name" value="HTH_metalloreg"/>
    <property type="match status" value="1"/>
</dbReference>
<dbReference type="InterPro" id="IPR036388">
    <property type="entry name" value="WH-like_DNA-bd_sf"/>
</dbReference>
<dbReference type="SUPFAM" id="SSF46785">
    <property type="entry name" value="Winged helix' DNA-binding domain"/>
    <property type="match status" value="1"/>
</dbReference>
<dbReference type="AlphaFoldDB" id="A0A518CRT2"/>
<dbReference type="PANTHER" id="PTHR43132:SF6">
    <property type="entry name" value="HTH-TYPE TRANSCRIPTIONAL REPRESSOR CZRA"/>
    <property type="match status" value="1"/>
</dbReference>
<evidence type="ECO:0000313" key="6">
    <source>
        <dbReference type="Proteomes" id="UP000317178"/>
    </source>
</evidence>